<reference evidence="2" key="1">
    <citation type="submission" date="2021-03" db="EMBL/GenBank/DDBJ databases">
        <title>Molecular epidemiology and mechanisms of colistin and carbapenem resistance in Enterobacteriaceae from clinical isolates, the environment and porcine samples in Pretoria, South Africa.</title>
        <authorList>
            <person name="Bogoshi D."/>
            <person name="Mbelle N.M."/>
            <person name="Naidoo V."/>
            <person name="Osei Sekyere J."/>
        </authorList>
    </citation>
    <scope>NUCLEOTIDE SEQUENCE</scope>
    <source>
        <strain evidence="2">C080</strain>
    </source>
</reference>
<dbReference type="EMBL" id="JAGETR010000125">
    <property type="protein sequence ID" value="MBO2007155.1"/>
    <property type="molecule type" value="Genomic_DNA"/>
</dbReference>
<evidence type="ECO:0000256" key="1">
    <source>
        <dbReference type="SAM" id="MobiDB-lite"/>
    </source>
</evidence>
<proteinExistence type="predicted"/>
<accession>A0A939NPG9</accession>
<protein>
    <submittedName>
        <fullName evidence="2">Uncharacterized protein</fullName>
    </submittedName>
</protein>
<feature type="compositionally biased region" description="Polar residues" evidence="1">
    <location>
        <begin position="77"/>
        <end position="105"/>
    </location>
</feature>
<sequence length="105" mass="11739">MRWRDGVHDAHPSLRAVPHRPCRRAADGRGPDNGRMARRLRAVARPPNPIFLRQKQRLRRQRHQPPGAMAAPMRASRWSSTPTSNARSAAPTSQCSSAGSTRTRT</sequence>
<dbReference type="AlphaFoldDB" id="A0A939NPG9"/>
<feature type="region of interest" description="Disordered" evidence="1">
    <location>
        <begin position="1"/>
        <end position="105"/>
    </location>
</feature>
<comment type="caution">
    <text evidence="2">The sequence shown here is derived from an EMBL/GenBank/DDBJ whole genome shotgun (WGS) entry which is preliminary data.</text>
</comment>
<feature type="compositionally biased region" description="Basic residues" evidence="1">
    <location>
        <begin position="54"/>
        <end position="63"/>
    </location>
</feature>
<organism evidence="2">
    <name type="scientific">Serratia marcescens</name>
    <dbReference type="NCBI Taxonomy" id="615"/>
    <lineage>
        <taxon>Bacteria</taxon>
        <taxon>Pseudomonadati</taxon>
        <taxon>Pseudomonadota</taxon>
        <taxon>Gammaproteobacteria</taxon>
        <taxon>Enterobacterales</taxon>
        <taxon>Yersiniaceae</taxon>
        <taxon>Serratia</taxon>
    </lineage>
</organism>
<evidence type="ECO:0000313" key="2">
    <source>
        <dbReference type="EMBL" id="MBO2007155.1"/>
    </source>
</evidence>
<feature type="compositionally biased region" description="Basic and acidic residues" evidence="1">
    <location>
        <begin position="1"/>
        <end position="12"/>
    </location>
</feature>
<gene>
    <name evidence="2" type="ORF">J4732_17315</name>
</gene>
<name>A0A939NPG9_SERMA</name>